<evidence type="ECO:0000256" key="1">
    <source>
        <dbReference type="SAM" id="SignalP"/>
    </source>
</evidence>
<reference evidence="2 3" key="1">
    <citation type="submission" date="2023-01" db="EMBL/GenBank/DDBJ databases">
        <title>Cultivation and genomic characterization of new, ubiquitous marine nitrite-oxidizing bacteria from the Nitrospirales.</title>
        <authorList>
            <person name="Mueller A.J."/>
            <person name="Daebeler A."/>
            <person name="Herbold C.W."/>
            <person name="Kirkegaard R.H."/>
            <person name="Daims H."/>
        </authorList>
    </citation>
    <scope>NUCLEOTIDE SEQUENCE [LARGE SCALE GENOMIC DNA]</scope>
    <source>
        <strain evidence="2 3">VA</strain>
    </source>
</reference>
<keyword evidence="1" id="KW-0732">Signal</keyword>
<feature type="signal peptide" evidence="1">
    <location>
        <begin position="1"/>
        <end position="26"/>
    </location>
</feature>
<name>A0AA96JV97_9BACT</name>
<sequence>MNRKTGSFYWICSILLSLVMMGQGIAADMPKEPGETHLINEDVNIITGLYTREYSLKGDGVVDYKTARQIIFYENNKFWNTVVETVEWPLFYWLDDNRDGVFDQFVDQRVEGKSAYIIPYLPVSEK</sequence>
<proteinExistence type="predicted"/>
<dbReference type="KEGG" id="nall:PP769_11855"/>
<dbReference type="EMBL" id="CP116967">
    <property type="protein sequence ID" value="WNM56671.1"/>
    <property type="molecule type" value="Genomic_DNA"/>
</dbReference>
<feature type="chain" id="PRO_5041681844" evidence="1">
    <location>
        <begin position="27"/>
        <end position="126"/>
    </location>
</feature>
<dbReference type="Proteomes" id="UP001302719">
    <property type="component" value="Chromosome"/>
</dbReference>
<evidence type="ECO:0000313" key="2">
    <source>
        <dbReference type="EMBL" id="WNM56671.1"/>
    </source>
</evidence>
<dbReference type="RefSeq" id="WP_312640305.1">
    <property type="nucleotide sequence ID" value="NZ_CP116967.1"/>
</dbReference>
<protein>
    <submittedName>
        <fullName evidence="2">Uncharacterized protein</fullName>
    </submittedName>
</protein>
<accession>A0AA96JV97</accession>
<evidence type="ECO:0000313" key="3">
    <source>
        <dbReference type="Proteomes" id="UP001302719"/>
    </source>
</evidence>
<gene>
    <name evidence="2" type="ORF">PP769_11855</name>
</gene>
<organism evidence="2 3">
    <name type="scientific">Candidatus Nitrospira allomarina</name>
    <dbReference type="NCBI Taxonomy" id="3020900"/>
    <lineage>
        <taxon>Bacteria</taxon>
        <taxon>Pseudomonadati</taxon>
        <taxon>Nitrospirota</taxon>
        <taxon>Nitrospiria</taxon>
        <taxon>Nitrospirales</taxon>
        <taxon>Nitrospiraceae</taxon>
        <taxon>Nitrospira</taxon>
    </lineage>
</organism>
<dbReference type="AlphaFoldDB" id="A0AA96JV97"/>
<keyword evidence="3" id="KW-1185">Reference proteome</keyword>